<keyword evidence="1" id="KW-0240">DNA-directed RNA polymerase</keyword>
<name>A0A514TW06_9CAUD</name>
<sequence length="533" mass="62122">MSTIIRVLKDYSEEQLLPQNLFNQILEGTGYIPEMDDERFYTAIYPHFENYDQRHDNCTTLPIYLNDHDFRIEEDRERIVQALRTEYEGNTFDTVAVCSPSCGKYRGNMYLNSGIVCDVCGETPSRPLSEQIETKVWLRTPPRVSGFLSPAIYEVFLSKLKTKTPKINFVQYWMDEGYRRDKRFRDPVGETPAYKMAQKLNAFSSAIGIDFGYNNFIDNIDTIINAAVTQDFMGILDLNEVQRDHCTRFWAKYKEFAVSNFLPLPNKIATVIESDQRDRYVNKEKTDLEKIFFTIADMYHEMDHRSVQNEVLFGKNYFEMQAVMLKVMKEILFKKKGMFRYHAGAGKLPFTGRSIITGESGVCRSDTVVVPWLYGITCLNHHLTNWLYRRGYTPKAVKRIIRESANFRHPVIEEFFDWVENNRYAVATVGRNPSIQFLSSRTFFIKFNRDIEDKSIRIPITCVKEFGADFDGDQMYVWFIPDLFGKVAGYANFGHQQMLDPNKPFRTSRFATRAKNVLLNLNSQLLDEPIAED</sequence>
<dbReference type="Gene3D" id="2.40.40.20">
    <property type="match status" value="1"/>
</dbReference>
<protein>
    <submittedName>
        <fullName evidence="1">DNA-directed RNA polymerase subunit beta/beta</fullName>
    </submittedName>
</protein>
<organism evidence="1 2">
    <name type="scientific">Aeromonas phage D6</name>
    <dbReference type="NCBI Taxonomy" id="2593322"/>
    <lineage>
        <taxon>Viruses</taxon>
        <taxon>Duplodnaviria</taxon>
        <taxon>Heunggongvirae</taxon>
        <taxon>Uroviricota</taxon>
        <taxon>Caudoviricetes</taxon>
        <taxon>Chimalliviridae</taxon>
        <taxon>Ludhianavirus</taxon>
        <taxon>Ludhianavirus D6</taxon>
    </lineage>
</organism>
<evidence type="ECO:0000313" key="1">
    <source>
        <dbReference type="EMBL" id="QDJ97206.1"/>
    </source>
</evidence>
<dbReference type="SUPFAM" id="SSF64484">
    <property type="entry name" value="beta and beta-prime subunits of DNA dependent RNA-polymerase"/>
    <property type="match status" value="1"/>
</dbReference>
<keyword evidence="2" id="KW-1185">Reference proteome</keyword>
<keyword evidence="1" id="KW-0804">Transcription</keyword>
<proteinExistence type="predicted"/>
<accession>A0A514TW06</accession>
<evidence type="ECO:0000313" key="2">
    <source>
        <dbReference type="Proteomes" id="UP000317575"/>
    </source>
</evidence>
<dbReference type="EMBL" id="MN131137">
    <property type="protein sequence ID" value="QDJ97206.1"/>
    <property type="molecule type" value="Genomic_DNA"/>
</dbReference>
<dbReference type="Proteomes" id="UP000317575">
    <property type="component" value="Segment"/>
</dbReference>
<reference evidence="1" key="1">
    <citation type="submission" date="2019-06" db="EMBL/GenBank/DDBJ databases">
        <title>Complete genome sequence of Aeromonas hydrophila bacteriophage D6.</title>
        <authorList>
            <person name="Rai S."/>
            <person name="Tyagi A."/>
            <person name="Kumar N."/>
            <person name="Singh N."/>
        </authorList>
    </citation>
    <scope>NUCLEOTIDE SEQUENCE [LARGE SCALE GENOMIC DNA]</scope>
</reference>
<dbReference type="GO" id="GO:0000428">
    <property type="term" value="C:DNA-directed RNA polymerase complex"/>
    <property type="evidence" value="ECO:0007669"/>
    <property type="project" value="UniProtKB-KW"/>
</dbReference>
<gene>
    <name evidence="1" type="ORF">D6_0046</name>
</gene>